<evidence type="ECO:0000256" key="1">
    <source>
        <dbReference type="SAM" id="SignalP"/>
    </source>
</evidence>
<organism evidence="2 3">
    <name type="scientific">Holtiella tumoricola</name>
    <dbReference type="NCBI Taxonomy" id="3018743"/>
    <lineage>
        <taxon>Bacteria</taxon>
        <taxon>Bacillati</taxon>
        <taxon>Bacillota</taxon>
        <taxon>Clostridia</taxon>
        <taxon>Lachnospirales</taxon>
        <taxon>Cellulosilyticaceae</taxon>
        <taxon>Holtiella</taxon>
    </lineage>
</organism>
<evidence type="ECO:0000313" key="3">
    <source>
        <dbReference type="Proteomes" id="UP001169242"/>
    </source>
</evidence>
<dbReference type="RefSeq" id="WP_271011367.1">
    <property type="nucleotide sequence ID" value="NZ_JAQIFT010000016.1"/>
</dbReference>
<sequence>MRNAKKKATAIVLTAGVLFTSGMVLADTDMGQQLKDWVASGITAREQVIKEGYKDDAVIETAKLTGEAEKSKQEVAGKIDTKATEKKQEVIRTLSDLVERYKSQLTTATSEELANMNATFNKIIDDNQLSIDEVVKILGEGNKALADQQLDSKQGELMGEVESTIDQHKDVVSQELQGTIDTSKSNLLISMNEEQETAQTAINQYLVDEFEKAVTDVKEHIASKEEIAKQEIENIANTKQEEVVGDIDQLIQNAFAVGDN</sequence>
<feature type="signal peptide" evidence="1">
    <location>
        <begin position="1"/>
        <end position="26"/>
    </location>
</feature>
<proteinExistence type="predicted"/>
<accession>A0AA42DKZ0</accession>
<keyword evidence="1" id="KW-0732">Signal</keyword>
<dbReference type="AlphaFoldDB" id="A0AA42DKZ0"/>
<reference evidence="2" key="1">
    <citation type="journal article" date="2023" name="Int. J. Syst. Evol. Microbiol.">
        <title>&lt;i&gt;Holtiella tumoricola&lt;/i&gt; gen. nov. sp. nov., isolated from a human clinical sample.</title>
        <authorList>
            <person name="Allen-Vercoe E."/>
            <person name="Daigneault M.C."/>
            <person name="Vancuren S.J."/>
            <person name="Cochrane K."/>
            <person name="O'Neal L.L."/>
            <person name="Sankaranarayanan K."/>
            <person name="Lawson P.A."/>
        </authorList>
    </citation>
    <scope>NUCLEOTIDE SEQUENCE</scope>
    <source>
        <strain evidence="2">CC70A</strain>
    </source>
</reference>
<dbReference type="Proteomes" id="UP001169242">
    <property type="component" value="Unassembled WGS sequence"/>
</dbReference>
<dbReference type="EMBL" id="JAQIFT010000016">
    <property type="protein sequence ID" value="MDA3730868.1"/>
    <property type="molecule type" value="Genomic_DNA"/>
</dbReference>
<comment type="caution">
    <text evidence="2">The sequence shown here is derived from an EMBL/GenBank/DDBJ whole genome shotgun (WGS) entry which is preliminary data.</text>
</comment>
<evidence type="ECO:0000313" key="2">
    <source>
        <dbReference type="EMBL" id="MDA3730868.1"/>
    </source>
</evidence>
<feature type="chain" id="PRO_5041421520" evidence="1">
    <location>
        <begin position="27"/>
        <end position="260"/>
    </location>
</feature>
<name>A0AA42DKZ0_9FIRM</name>
<protein>
    <submittedName>
        <fullName evidence="2">Uncharacterized protein</fullName>
    </submittedName>
</protein>
<keyword evidence="3" id="KW-1185">Reference proteome</keyword>
<gene>
    <name evidence="2" type="ORF">PBV87_05060</name>
</gene>